<proteinExistence type="predicted"/>
<evidence type="ECO:0000313" key="2">
    <source>
        <dbReference type="EMBL" id="GIT94370.1"/>
    </source>
</evidence>
<feature type="transmembrane region" description="Helical" evidence="1">
    <location>
        <begin position="29"/>
        <end position="50"/>
    </location>
</feature>
<protein>
    <submittedName>
        <fullName evidence="2">Uncharacterized protein</fullName>
    </submittedName>
</protein>
<evidence type="ECO:0000256" key="1">
    <source>
        <dbReference type="SAM" id="Phobius"/>
    </source>
</evidence>
<feature type="transmembrane region" description="Helical" evidence="1">
    <location>
        <begin position="7"/>
        <end position="23"/>
    </location>
</feature>
<sequence>MTTELKLLMGSVAVAALILPHLAGPLGGVGVVGQGAAVAATVGGAYCLLLGFSTAAIFARAALALVPIGGLAVALILSLDQIDGLGGVDRRALIAAIVVAAGWVVGFVTAEMRRVGQEQERRRDLIRAVISEVELIASHGRKNDWQASIGAVEAEFQKDRRYQAFIFYGHNFATLRRLVDQIEVLRWRQIRSVMDLYQLLDRLDRMEDRIASDAFRALPWDRRQAGLVRFLTLQSQVPSIADDALMSLRDGPFNGLMGKIV</sequence>
<keyword evidence="1" id="KW-0472">Membrane</keyword>
<feature type="transmembrane region" description="Helical" evidence="1">
    <location>
        <begin position="57"/>
        <end position="79"/>
    </location>
</feature>
<accession>A0ABQ4NIX6</accession>
<evidence type="ECO:0000313" key="3">
    <source>
        <dbReference type="Proteomes" id="UP000786693"/>
    </source>
</evidence>
<comment type="caution">
    <text evidence="2">The sequence shown here is derived from an EMBL/GenBank/DDBJ whole genome shotgun (WGS) entry which is preliminary data.</text>
</comment>
<reference evidence="2 3" key="1">
    <citation type="submission" date="2021-05" db="EMBL/GenBank/DDBJ databases">
        <title>Bacteria Genome sequencing.</title>
        <authorList>
            <person name="Takabe Y."/>
            <person name="Nakajima Y."/>
            <person name="Suzuki S."/>
            <person name="Shiozaki T."/>
        </authorList>
    </citation>
    <scope>NUCLEOTIDE SEQUENCE [LARGE SCALE GENOMIC DNA]</scope>
    <source>
        <strain evidence="2 3">AI_62</strain>
    </source>
</reference>
<keyword evidence="3" id="KW-1185">Reference proteome</keyword>
<dbReference type="RefSeq" id="WP_220747912.1">
    <property type="nucleotide sequence ID" value="NZ_BPFH01000002.1"/>
</dbReference>
<dbReference type="EMBL" id="BPFH01000002">
    <property type="protein sequence ID" value="GIT94370.1"/>
    <property type="molecule type" value="Genomic_DNA"/>
</dbReference>
<organism evidence="2 3">
    <name type="scientific">Jannaschia pagri</name>
    <dbReference type="NCBI Taxonomy" id="2829797"/>
    <lineage>
        <taxon>Bacteria</taxon>
        <taxon>Pseudomonadati</taxon>
        <taxon>Pseudomonadota</taxon>
        <taxon>Alphaproteobacteria</taxon>
        <taxon>Rhodobacterales</taxon>
        <taxon>Roseobacteraceae</taxon>
        <taxon>Jannaschia</taxon>
    </lineage>
</organism>
<keyword evidence="1" id="KW-1133">Transmembrane helix</keyword>
<dbReference type="Proteomes" id="UP000786693">
    <property type="component" value="Unassembled WGS sequence"/>
</dbReference>
<gene>
    <name evidence="2" type="ORF">JANAI62_09930</name>
</gene>
<keyword evidence="1" id="KW-0812">Transmembrane</keyword>
<name>A0ABQ4NIX6_9RHOB</name>
<feature type="transmembrane region" description="Helical" evidence="1">
    <location>
        <begin position="91"/>
        <end position="112"/>
    </location>
</feature>